<dbReference type="Pfam" id="PF16363">
    <property type="entry name" value="GDP_Man_Dehyd"/>
    <property type="match status" value="1"/>
</dbReference>
<dbReference type="PANTHER" id="PTHR43725">
    <property type="entry name" value="UDP-GLUCOSE 4-EPIMERASE"/>
    <property type="match status" value="1"/>
</dbReference>
<evidence type="ECO:0000256" key="4">
    <source>
        <dbReference type="ARBA" id="ARBA00002760"/>
    </source>
</evidence>
<comment type="subunit">
    <text evidence="9">Homodimer.</text>
</comment>
<comment type="function">
    <text evidence="4">Catalyzes two distinct but analogous reactions: the reversible epimerization of UDP-glucose to UDP-galactose and the reversible epimerization of UDP-N-acetylglucosamine to UDP-N-acetylgalactosamine. The reaction with UDP-Gal plays a critical role in the Leloir pathway of galactose catabolism in which galactose is converted to the glycolytic intermediate glucose 6-phosphate. It contributes to the catabolism of dietary galactose and enables the endogenous biosynthesis of both UDP-Gal and UDP-GalNAc when exogenous sources are limited. Both UDP-sugar interconversions are important in the synthesis of glycoproteins and glycolipids.</text>
</comment>
<dbReference type="Proteomes" id="UP000694845">
    <property type="component" value="Unplaced"/>
</dbReference>
<keyword evidence="11" id="KW-1185">Reference proteome</keyword>
<keyword evidence="6 9" id="KW-0520">NAD</keyword>
<dbReference type="Gene3D" id="3.90.25.10">
    <property type="entry name" value="UDP-galactose 4-epimerase, domain 1"/>
    <property type="match status" value="1"/>
</dbReference>
<dbReference type="SUPFAM" id="SSF51735">
    <property type="entry name" value="NAD(P)-binding Rossmann-fold domains"/>
    <property type="match status" value="1"/>
</dbReference>
<keyword evidence="9" id="KW-0119">Carbohydrate metabolism</keyword>
<dbReference type="InterPro" id="IPR016040">
    <property type="entry name" value="NAD(P)-bd_dom"/>
</dbReference>
<evidence type="ECO:0000256" key="7">
    <source>
        <dbReference type="ARBA" id="ARBA00023144"/>
    </source>
</evidence>
<evidence type="ECO:0000313" key="12">
    <source>
        <dbReference type="RefSeq" id="XP_022088294.1"/>
    </source>
</evidence>
<evidence type="ECO:0000259" key="10">
    <source>
        <dbReference type="Pfam" id="PF16363"/>
    </source>
</evidence>
<evidence type="ECO:0000256" key="8">
    <source>
        <dbReference type="ARBA" id="ARBA00023235"/>
    </source>
</evidence>
<reference evidence="12" key="1">
    <citation type="submission" date="2025-08" db="UniProtKB">
        <authorList>
            <consortium name="RefSeq"/>
        </authorList>
    </citation>
    <scope>IDENTIFICATION</scope>
</reference>
<dbReference type="NCBIfam" id="TIGR01179">
    <property type="entry name" value="galE"/>
    <property type="match status" value="1"/>
</dbReference>
<accession>A0A8B7Y522</accession>
<dbReference type="GeneID" id="110977998"/>
<feature type="domain" description="NAD(P)-binding" evidence="10">
    <location>
        <begin position="9"/>
        <end position="356"/>
    </location>
</feature>
<dbReference type="InterPro" id="IPR005886">
    <property type="entry name" value="UDP_G4E"/>
</dbReference>
<dbReference type="UniPathway" id="UPA00214"/>
<dbReference type="InterPro" id="IPR036291">
    <property type="entry name" value="NAD(P)-bd_dom_sf"/>
</dbReference>
<evidence type="ECO:0000256" key="9">
    <source>
        <dbReference type="RuleBase" id="RU366046"/>
    </source>
</evidence>
<comment type="cofactor">
    <cofactor evidence="3 9">
        <name>NAD(+)</name>
        <dbReference type="ChEBI" id="CHEBI:57540"/>
    </cofactor>
</comment>
<evidence type="ECO:0000313" key="11">
    <source>
        <dbReference type="Proteomes" id="UP000694845"/>
    </source>
</evidence>
<name>A0A8B7Y522_ACAPL</name>
<dbReference type="AlphaFoldDB" id="A0A8B7Y522"/>
<sequence>MEDGTSYVLVTGGAGYIGSHTVLELLKEGYDIIVVDNLSNAASGSNGLPESLRRVQNIVGGDKKVLFYQVDLLDVDGVRNIFKKHQIRYVIHLAAKKAVGESVEQPLLYYRVNIMGTLNLLHVMEEFKVNNLAFSSSTTVYGDPERLPMDESHPTGRSLTNPYGRSKFTVEMILRDIWESTQHLKRDYPRTWKYDKNQIMDWNMVLLRYFNPIGAHESGQIGEDPCGPPNNLVPYATQVAVGKREELKVFGNDYSTHDGTGVRDYIHVVDLAIGHVAAIKKLEGNCGFKVYNLGTGTGYSVLDVVRGLEKAAGKKIKYSIVGRRGGDVAACYSDPTLAEKELEWKAVRGLDKMCEDHWRWQSQNPNGYAP</sequence>
<evidence type="ECO:0000256" key="2">
    <source>
        <dbReference type="ARBA" id="ARBA00000083"/>
    </source>
</evidence>
<proteinExistence type="inferred from homology"/>
<evidence type="ECO:0000256" key="6">
    <source>
        <dbReference type="ARBA" id="ARBA00023027"/>
    </source>
</evidence>
<dbReference type="CDD" id="cd05247">
    <property type="entry name" value="UDP_G4E_1_SDR_e"/>
    <property type="match status" value="1"/>
</dbReference>
<evidence type="ECO:0000256" key="3">
    <source>
        <dbReference type="ARBA" id="ARBA00001911"/>
    </source>
</evidence>
<dbReference type="GO" id="GO:0003978">
    <property type="term" value="F:UDP-glucose 4-epimerase activity"/>
    <property type="evidence" value="ECO:0007669"/>
    <property type="project" value="UniProtKB-UniRule"/>
</dbReference>
<protein>
    <recommendedName>
        <fullName evidence="9">UDP-glucose 4-epimerase</fullName>
        <ecNumber evidence="9">5.1.3.2</ecNumber>
    </recommendedName>
</protein>
<organism evidence="11 12">
    <name type="scientific">Acanthaster planci</name>
    <name type="common">Crown-of-thorns starfish</name>
    <dbReference type="NCBI Taxonomy" id="133434"/>
    <lineage>
        <taxon>Eukaryota</taxon>
        <taxon>Metazoa</taxon>
        <taxon>Echinodermata</taxon>
        <taxon>Eleutherozoa</taxon>
        <taxon>Asterozoa</taxon>
        <taxon>Asteroidea</taxon>
        <taxon>Valvatacea</taxon>
        <taxon>Valvatida</taxon>
        <taxon>Acanthasteridae</taxon>
        <taxon>Acanthaster</taxon>
    </lineage>
</organism>
<dbReference type="OMA" id="CAPVNPY"/>
<dbReference type="PANTHER" id="PTHR43725:SF47">
    <property type="entry name" value="UDP-GLUCOSE 4-EPIMERASE"/>
    <property type="match status" value="1"/>
</dbReference>
<comment type="catalytic activity">
    <reaction evidence="2 9">
        <text>UDP-alpha-D-glucose = UDP-alpha-D-galactose</text>
        <dbReference type="Rhea" id="RHEA:22168"/>
        <dbReference type="ChEBI" id="CHEBI:58885"/>
        <dbReference type="ChEBI" id="CHEBI:66914"/>
        <dbReference type="EC" id="5.1.3.2"/>
    </reaction>
</comment>
<dbReference type="NCBIfam" id="NF007956">
    <property type="entry name" value="PRK10675.1"/>
    <property type="match status" value="1"/>
</dbReference>
<dbReference type="Gene3D" id="3.40.50.720">
    <property type="entry name" value="NAD(P)-binding Rossmann-like Domain"/>
    <property type="match status" value="1"/>
</dbReference>
<evidence type="ECO:0000256" key="1">
    <source>
        <dbReference type="ARBA" id="ARBA00000014"/>
    </source>
</evidence>
<dbReference type="OrthoDB" id="9402762at2759"/>
<comment type="pathway">
    <text evidence="5 9">Carbohydrate metabolism; galactose metabolism.</text>
</comment>
<comment type="similarity">
    <text evidence="9">Belongs to the NAD(P)-dependent epimerase/dehydratase family.</text>
</comment>
<gene>
    <name evidence="12" type="primary">LOC110977998</name>
</gene>
<keyword evidence="7" id="KW-0299">Galactose metabolism</keyword>
<dbReference type="GO" id="GO:0005829">
    <property type="term" value="C:cytosol"/>
    <property type="evidence" value="ECO:0007669"/>
    <property type="project" value="TreeGrafter"/>
</dbReference>
<dbReference type="EC" id="5.1.3.2" evidence="9"/>
<keyword evidence="8 9" id="KW-0413">Isomerase</keyword>
<dbReference type="GO" id="GO:0033499">
    <property type="term" value="P:galactose catabolic process via UDP-galactose, Leloir pathway"/>
    <property type="evidence" value="ECO:0007669"/>
    <property type="project" value="TreeGrafter"/>
</dbReference>
<comment type="catalytic activity">
    <reaction evidence="1">
        <text>UDP-N-acetyl-alpha-D-glucosamine = UDP-N-acetyl-alpha-D-galactosamine</text>
        <dbReference type="Rhea" id="RHEA:20517"/>
        <dbReference type="ChEBI" id="CHEBI:57705"/>
        <dbReference type="ChEBI" id="CHEBI:67138"/>
        <dbReference type="EC" id="5.1.3.7"/>
    </reaction>
</comment>
<dbReference type="RefSeq" id="XP_022088294.1">
    <property type="nucleotide sequence ID" value="XM_022232602.1"/>
</dbReference>
<evidence type="ECO:0000256" key="5">
    <source>
        <dbReference type="ARBA" id="ARBA00004947"/>
    </source>
</evidence>
<dbReference type="KEGG" id="aplc:110977998"/>
<dbReference type="GO" id="GO:0003974">
    <property type="term" value="F:UDP-N-acetylglucosamine 4-epimerase activity"/>
    <property type="evidence" value="ECO:0007669"/>
    <property type="project" value="UniProtKB-EC"/>
</dbReference>